<proteinExistence type="predicted"/>
<feature type="domain" description="Sialate O-acetylesterase" evidence="2">
    <location>
        <begin position="404"/>
        <end position="489"/>
    </location>
</feature>
<dbReference type="Proteomes" id="UP001597418">
    <property type="component" value="Unassembled WGS sequence"/>
</dbReference>
<dbReference type="SUPFAM" id="SSF52266">
    <property type="entry name" value="SGNH hydrolase"/>
    <property type="match status" value="1"/>
</dbReference>
<accession>A0ABW5UFL0</accession>
<dbReference type="InterPro" id="IPR005181">
    <property type="entry name" value="SASA"/>
</dbReference>
<dbReference type="PANTHER" id="PTHR22901">
    <property type="entry name" value="SIALATE O-ACETYLESTERASE"/>
    <property type="match status" value="1"/>
</dbReference>
<dbReference type="Pfam" id="PF03629">
    <property type="entry name" value="SASA"/>
    <property type="match status" value="1"/>
</dbReference>
<comment type="caution">
    <text evidence="3">The sequence shown here is derived from an EMBL/GenBank/DDBJ whole genome shotgun (WGS) entry which is preliminary data.</text>
</comment>
<evidence type="ECO:0000256" key="1">
    <source>
        <dbReference type="ARBA" id="ARBA00022801"/>
    </source>
</evidence>
<dbReference type="InterPro" id="IPR008979">
    <property type="entry name" value="Galactose-bd-like_sf"/>
</dbReference>
<keyword evidence="4" id="KW-1185">Reference proteome</keyword>
<organism evidence="3 4">
    <name type="scientific">Sphingobacterium populi</name>
    <dbReference type="NCBI Taxonomy" id="1812824"/>
    <lineage>
        <taxon>Bacteria</taxon>
        <taxon>Pseudomonadati</taxon>
        <taxon>Bacteroidota</taxon>
        <taxon>Sphingobacteriia</taxon>
        <taxon>Sphingobacteriales</taxon>
        <taxon>Sphingobacteriaceae</taxon>
        <taxon>Sphingobacterium</taxon>
    </lineage>
</organism>
<dbReference type="PANTHER" id="PTHR22901:SF0">
    <property type="entry name" value="SIALATE O-ACETYLESTERASE"/>
    <property type="match status" value="1"/>
</dbReference>
<reference evidence="4" key="1">
    <citation type="journal article" date="2019" name="Int. J. Syst. Evol. Microbiol.">
        <title>The Global Catalogue of Microorganisms (GCM) 10K type strain sequencing project: providing services to taxonomists for standard genome sequencing and annotation.</title>
        <authorList>
            <consortium name="The Broad Institute Genomics Platform"/>
            <consortium name="The Broad Institute Genome Sequencing Center for Infectious Disease"/>
            <person name="Wu L."/>
            <person name="Ma J."/>
        </authorList>
    </citation>
    <scope>NUCLEOTIDE SEQUENCE [LARGE SCALE GENOMIC DNA]</scope>
    <source>
        <strain evidence="4">KCTC 42247</strain>
    </source>
</reference>
<evidence type="ECO:0000313" key="4">
    <source>
        <dbReference type="Proteomes" id="UP001597418"/>
    </source>
</evidence>
<dbReference type="EMBL" id="JBHUMB010000014">
    <property type="protein sequence ID" value="MFD2744704.1"/>
    <property type="molecule type" value="Genomic_DNA"/>
</dbReference>
<evidence type="ECO:0000259" key="2">
    <source>
        <dbReference type="Pfam" id="PF03629"/>
    </source>
</evidence>
<dbReference type="Gene3D" id="2.60.120.260">
    <property type="entry name" value="Galactose-binding domain-like"/>
    <property type="match status" value="1"/>
</dbReference>
<protein>
    <submittedName>
        <fullName evidence="3">Sialate O-acetylesterase</fullName>
    </submittedName>
</protein>
<keyword evidence="1" id="KW-0378">Hydrolase</keyword>
<dbReference type="InterPro" id="IPR039329">
    <property type="entry name" value="SIAE"/>
</dbReference>
<evidence type="ECO:0000313" key="3">
    <source>
        <dbReference type="EMBL" id="MFD2744704.1"/>
    </source>
</evidence>
<sequence length="627" mass="70912">MEEIKKQIVGTVLLILFLTNSATGTVRLPSLISDRMVLQRHTELKIWGWADPGEKVTVRFAGNHYYTEGSEAGKWMVHIPEQKAGGPYNMEINEIIIRDILIGDVWLCSGQSNMETPIARLVERYPDIPMSNQHMIRYFKVPTLNTVEKPQEDIAPHGKWFSGIASDIMNWTALAYFYAKESYEHNRVPIGMLVSSLGGSAIESWISQDHLKEFPHLQIDQVALDSLRIVSEDRGLGSWTREDWDDANWQQTSVPGMWKDNPQLASLRGVVYMRKTFEMPDQMAGRHARVFLGTLVDSDSVFVNGHFIGSTSYMYPPRKYDIPAGLLRAGRNVITVRLRSNSGYGGFITDKAYYVQGDDVRVNLAGQWKYRIGIDLDKAKPLVDRLANKRSAGSGLFNGMIYPIRDYQVAGAIWYQGESNSGQTQYYMTHLQNLIKSWRTLLNKPQLPFLLVQLPNYMEKQAQPSESGWAAIREAQAQVAQALPYTALAVTYDAGEWNDIHPLNKEVIAKRLLLGARKLLYQEQIVSSGPMYQSMKIEGDQIVLHFTEIGTGLRTRDGQSLKHFAIAGADKQFVWADAVIKGDKIIVRHADVQEPVAVRYAWSDNPEEANLINKEGLLASPFRTDNW</sequence>
<dbReference type="Gene3D" id="3.40.50.1110">
    <property type="entry name" value="SGNH hydrolase"/>
    <property type="match status" value="1"/>
</dbReference>
<dbReference type="InterPro" id="IPR036514">
    <property type="entry name" value="SGNH_hydro_sf"/>
</dbReference>
<dbReference type="RefSeq" id="WP_066752442.1">
    <property type="nucleotide sequence ID" value="NZ_JBHUMB010000014.1"/>
</dbReference>
<dbReference type="SUPFAM" id="SSF49785">
    <property type="entry name" value="Galactose-binding domain-like"/>
    <property type="match status" value="1"/>
</dbReference>
<name>A0ABW5UFL0_9SPHI</name>
<gene>
    <name evidence="3" type="ORF">ACFSQ6_15000</name>
</gene>